<dbReference type="InParanoid" id="A0A0G4GM51"/>
<dbReference type="EMBL" id="CDMY01000715">
    <property type="protein sequence ID" value="CEM31140.1"/>
    <property type="molecule type" value="Genomic_DNA"/>
</dbReference>
<accession>A0A0G4GM51</accession>
<reference evidence="1 2" key="1">
    <citation type="submission" date="2014-11" db="EMBL/GenBank/DDBJ databases">
        <authorList>
            <person name="Zhu J."/>
            <person name="Qi W."/>
            <person name="Song R."/>
        </authorList>
    </citation>
    <scope>NUCLEOTIDE SEQUENCE [LARGE SCALE GENOMIC DNA]</scope>
</reference>
<proteinExistence type="predicted"/>
<evidence type="ECO:0000313" key="1">
    <source>
        <dbReference type="EMBL" id="CEM31140.1"/>
    </source>
</evidence>
<evidence type="ECO:0000313" key="2">
    <source>
        <dbReference type="Proteomes" id="UP000041254"/>
    </source>
</evidence>
<dbReference type="InterPro" id="IPR002110">
    <property type="entry name" value="Ankyrin_rpt"/>
</dbReference>
<protein>
    <submittedName>
        <fullName evidence="1">Uncharacterized protein</fullName>
    </submittedName>
</protein>
<organism evidence="1 2">
    <name type="scientific">Vitrella brassicaformis (strain CCMP3155)</name>
    <dbReference type="NCBI Taxonomy" id="1169540"/>
    <lineage>
        <taxon>Eukaryota</taxon>
        <taxon>Sar</taxon>
        <taxon>Alveolata</taxon>
        <taxon>Colpodellida</taxon>
        <taxon>Vitrellaceae</taxon>
        <taxon>Vitrella</taxon>
    </lineage>
</organism>
<dbReference type="VEuPathDB" id="CryptoDB:Vbra_18288"/>
<keyword evidence="2" id="KW-1185">Reference proteome</keyword>
<dbReference type="PhylomeDB" id="A0A0G4GM51"/>
<gene>
    <name evidence="1" type="ORF">Vbra_18288</name>
</gene>
<name>A0A0G4GM51_VITBC</name>
<dbReference type="OrthoDB" id="1577640at2759"/>
<dbReference type="SUPFAM" id="SSF48403">
    <property type="entry name" value="Ankyrin repeat"/>
    <property type="match status" value="1"/>
</dbReference>
<dbReference type="AlphaFoldDB" id="A0A0G4GM51"/>
<dbReference type="Proteomes" id="UP000041254">
    <property type="component" value="Unassembled WGS sequence"/>
</dbReference>
<dbReference type="Gene3D" id="1.25.40.20">
    <property type="entry name" value="Ankyrin repeat-containing domain"/>
    <property type="match status" value="1"/>
</dbReference>
<sequence length="441" mass="48911">MGGLLSHCRPLEPPAISTLGFLDIYPSRSTKDAATRELVDGLRNGTLTLERATQLLKGGADATKIIASGVVAEGFYDLHGRDYSLVQLAIEHHRTADSLDIIRLLLDRGADINFKGYLFGPPVELAVQRGRYDVAHMLLDDPKVDIKAAGPLLWRVASDARDGSVSSAEKLRMAKRLVRMGGRAAILFNTPPYELPHRDCQHPTALHSFCAHPLDHLPAQLHLMAYLIHKAGRYIVRIAEPSTDRTPLSYAARADFTDPSALRLLLRNGASLRGVWPASEHSSRRFSGVELLAKWKRARLRDAYCDYLRYDLPVQVSIAVKTALLPARALTRTALPDGVIESIEALIDEDGAGGPPAVSLHLDIIGEDPFGSRINELANSYLSTAYRNIRGTANNKGVSSKEWMRHRYDVLMRRVREAAKEEERRFGPMKSAPLVLRNREK</sequence>
<dbReference type="InterPro" id="IPR036770">
    <property type="entry name" value="Ankyrin_rpt-contain_sf"/>
</dbReference>
<dbReference type="SMART" id="SM00248">
    <property type="entry name" value="ANK"/>
    <property type="match status" value="3"/>
</dbReference>